<sequence>MKRHQILAALTLTLSLTACGGSVNSPGSATVGSLGASSLSSLSDAGSSGITPIESLDDSSSAVAPIEQAAAPELAAPLAEEAPALDAPLEEAPAVDTTAPALEQTEAEVPAADAAQNLDEIPDMDLGSPYVPSGSSLGGGAGYIADGNYKVDQDTFNQWQPVSVVSDGSSIYVAAVDVKTPTKGTVIQMDTSGGSWKDLGKSLLSTFTLGAAGYKMPKTIQAATLDDSGNLIVTDAQSKLYRMDAAAKYSTTAVDAALSDALDLTTAGGNIFVATTSGIQKFDASLSAGSAFSTVIPSGGVGHDSQGNLYVVSNNAIQKIDSSGNASQVVSGLTSPLDVSVDSEGTIFVLETDGVKYFKSSGESLGSFGSGDFSAPKSLFVDSSGTVFVADSGASYKESQIVRFTKG</sequence>
<dbReference type="PANTHER" id="PTHR24104:SF25">
    <property type="entry name" value="PROTEIN LIN-41"/>
    <property type="match status" value="1"/>
</dbReference>
<dbReference type="PROSITE" id="PS51257">
    <property type="entry name" value="PROKAR_LIPOPROTEIN"/>
    <property type="match status" value="1"/>
</dbReference>
<dbReference type="Gene3D" id="2.120.10.30">
    <property type="entry name" value="TolB, C-terminal domain"/>
    <property type="match status" value="1"/>
</dbReference>
<evidence type="ECO:0000313" key="2">
    <source>
        <dbReference type="EMBL" id="PIW18214.1"/>
    </source>
</evidence>
<evidence type="ECO:0000313" key="3">
    <source>
        <dbReference type="Proteomes" id="UP000231019"/>
    </source>
</evidence>
<proteinExistence type="predicted"/>
<protein>
    <recommendedName>
        <fullName evidence="4">SMP-30/Gluconolactonase/LRE-like region domain-containing protein</fullName>
    </recommendedName>
</protein>
<keyword evidence="1" id="KW-0732">Signal</keyword>
<feature type="signal peptide" evidence="1">
    <location>
        <begin position="1"/>
        <end position="20"/>
    </location>
</feature>
<dbReference type="InterPro" id="IPR050952">
    <property type="entry name" value="TRIM-NHL_E3_ligases"/>
</dbReference>
<feature type="chain" id="PRO_5014643486" description="SMP-30/Gluconolactonase/LRE-like region domain-containing protein" evidence="1">
    <location>
        <begin position="21"/>
        <end position="407"/>
    </location>
</feature>
<dbReference type="EMBL" id="PFFQ01000013">
    <property type="protein sequence ID" value="PIW18214.1"/>
    <property type="molecule type" value="Genomic_DNA"/>
</dbReference>
<dbReference type="Proteomes" id="UP000231019">
    <property type="component" value="Unassembled WGS sequence"/>
</dbReference>
<name>A0A2M7G819_9BACT</name>
<evidence type="ECO:0000256" key="1">
    <source>
        <dbReference type="SAM" id="SignalP"/>
    </source>
</evidence>
<dbReference type="GO" id="GO:0008270">
    <property type="term" value="F:zinc ion binding"/>
    <property type="evidence" value="ECO:0007669"/>
    <property type="project" value="UniProtKB-KW"/>
</dbReference>
<dbReference type="AlphaFoldDB" id="A0A2M7G819"/>
<organism evidence="2 3">
    <name type="scientific">bacterium (Candidatus Blackallbacteria) CG17_big_fil_post_rev_8_21_14_2_50_48_46</name>
    <dbReference type="NCBI Taxonomy" id="2014261"/>
    <lineage>
        <taxon>Bacteria</taxon>
        <taxon>Candidatus Blackallbacteria</taxon>
    </lineage>
</organism>
<gene>
    <name evidence="2" type="ORF">COW36_05455</name>
</gene>
<accession>A0A2M7G819</accession>
<dbReference type="PANTHER" id="PTHR24104">
    <property type="entry name" value="E3 UBIQUITIN-PROTEIN LIGASE NHLRC1-RELATED"/>
    <property type="match status" value="1"/>
</dbReference>
<comment type="caution">
    <text evidence="2">The sequence shown here is derived from an EMBL/GenBank/DDBJ whole genome shotgun (WGS) entry which is preliminary data.</text>
</comment>
<evidence type="ECO:0008006" key="4">
    <source>
        <dbReference type="Google" id="ProtNLM"/>
    </source>
</evidence>
<reference evidence="2 3" key="1">
    <citation type="submission" date="2017-09" db="EMBL/GenBank/DDBJ databases">
        <title>Depth-based differentiation of microbial function through sediment-hosted aquifers and enrichment of novel symbionts in the deep terrestrial subsurface.</title>
        <authorList>
            <person name="Probst A.J."/>
            <person name="Ladd B."/>
            <person name="Jarett J.K."/>
            <person name="Geller-Mcgrath D.E."/>
            <person name="Sieber C.M."/>
            <person name="Emerson J.B."/>
            <person name="Anantharaman K."/>
            <person name="Thomas B.C."/>
            <person name="Malmstrom R."/>
            <person name="Stieglmeier M."/>
            <person name="Klingl A."/>
            <person name="Woyke T."/>
            <person name="Ryan C.M."/>
            <person name="Banfield J.F."/>
        </authorList>
    </citation>
    <scope>NUCLEOTIDE SEQUENCE [LARGE SCALE GENOMIC DNA]</scope>
    <source>
        <strain evidence="2">CG17_big_fil_post_rev_8_21_14_2_50_48_46</strain>
    </source>
</reference>
<dbReference type="SUPFAM" id="SSF101898">
    <property type="entry name" value="NHL repeat"/>
    <property type="match status" value="1"/>
</dbReference>
<dbReference type="InterPro" id="IPR011042">
    <property type="entry name" value="6-blade_b-propeller_TolB-like"/>
</dbReference>